<dbReference type="SUPFAM" id="SSF46785">
    <property type="entry name" value="Winged helix' DNA-binding domain"/>
    <property type="match status" value="1"/>
</dbReference>
<dbReference type="InterPro" id="IPR036390">
    <property type="entry name" value="WH_DNA-bd_sf"/>
</dbReference>
<evidence type="ECO:0000313" key="5">
    <source>
        <dbReference type="Proteomes" id="UP000245981"/>
    </source>
</evidence>
<dbReference type="InterPro" id="IPR036388">
    <property type="entry name" value="WH-like_DNA-bd_sf"/>
</dbReference>
<dbReference type="InterPro" id="IPR006793">
    <property type="entry name" value="FaeA"/>
</dbReference>
<keyword evidence="1" id="KW-0805">Transcription regulation</keyword>
<dbReference type="RefSeq" id="WP_063881235.1">
    <property type="nucleotide sequence ID" value="NZ_CP125958.1"/>
</dbReference>
<dbReference type="GO" id="GO:0006355">
    <property type="term" value="P:regulation of DNA-templated transcription"/>
    <property type="evidence" value="ECO:0007669"/>
    <property type="project" value="InterPro"/>
</dbReference>
<dbReference type="Gene3D" id="1.10.10.10">
    <property type="entry name" value="Winged helix-like DNA-binding domain superfamily/Winged helix DNA-binding domain"/>
    <property type="match status" value="1"/>
</dbReference>
<dbReference type="AlphaFoldDB" id="A0A2V2BFT1"/>
<dbReference type="Proteomes" id="UP001197236">
    <property type="component" value="Unassembled WGS sequence"/>
</dbReference>
<proteinExistence type="predicted"/>
<evidence type="ECO:0000313" key="6">
    <source>
        <dbReference type="Proteomes" id="UP001197236"/>
    </source>
</evidence>
<keyword evidence="2" id="KW-0804">Transcription</keyword>
<reference evidence="4 5" key="1">
    <citation type="submission" date="2018-05" db="EMBL/GenBank/DDBJ databases">
        <title>Genomic Encyclopedia of Type Strains, Phase IV (KMG-V): Genome sequencing to study the core and pangenomes of soil and plant-associated prokaryotes.</title>
        <authorList>
            <person name="Whitman W."/>
        </authorList>
    </citation>
    <scope>NUCLEOTIDE SEQUENCE [LARGE SCALE GENOMIC DNA]</scope>
    <source>
        <strain evidence="4 5">PNA 200-10</strain>
    </source>
</reference>
<dbReference type="EMBL" id="QGHF01000006">
    <property type="protein sequence ID" value="PWK96117.1"/>
    <property type="molecule type" value="Genomic_DNA"/>
</dbReference>
<dbReference type="Proteomes" id="UP000245981">
    <property type="component" value="Unassembled WGS sequence"/>
</dbReference>
<evidence type="ECO:0000256" key="1">
    <source>
        <dbReference type="ARBA" id="ARBA00023015"/>
    </source>
</evidence>
<dbReference type="Pfam" id="PF04703">
    <property type="entry name" value="FaeA"/>
    <property type="match status" value="1"/>
</dbReference>
<comment type="caution">
    <text evidence="4">The sequence shown here is derived from an EMBL/GenBank/DDBJ whole genome shotgun (WGS) entry which is preliminary data.</text>
</comment>
<accession>A0A2V2BFT1</accession>
<sequence length="84" mass="9908">MKNLAYKIQCEAKWNQLQETERKPKMKDVMMCLIKRQAEGIVTRDVADECDMSIYAARNWLLKLENSGLLKKEPGRKSCKWFIL</sequence>
<dbReference type="EMBL" id="JAHVXZ010000022">
    <property type="protein sequence ID" value="MBW1259893.1"/>
    <property type="molecule type" value="Genomic_DNA"/>
</dbReference>
<protein>
    <submittedName>
        <fullName evidence="4">FaeA-like protein</fullName>
    </submittedName>
    <submittedName>
        <fullName evidence="3">FaeA/PapI family transcriptional regulator</fullName>
    </submittedName>
</protein>
<keyword evidence="6" id="KW-1185">Reference proteome</keyword>
<name>A0A2V2BFT1_9GAMM</name>
<evidence type="ECO:0000313" key="4">
    <source>
        <dbReference type="EMBL" id="PWK96117.1"/>
    </source>
</evidence>
<evidence type="ECO:0000313" key="3">
    <source>
        <dbReference type="EMBL" id="MBW1259893.1"/>
    </source>
</evidence>
<reference evidence="3 6" key="2">
    <citation type="submission" date="2021-07" db="EMBL/GenBank/DDBJ databases">
        <title>A novel phosphonate cluster across the Pantoea species complex is important for pathogenicity in onion.</title>
        <authorList>
            <person name="Zhao M."/>
            <person name="Stice S."/>
            <person name="Shin G.Y."/>
            <person name="Coutinho T."/>
            <person name="Gitaitis R."/>
            <person name="Kvitko B."/>
            <person name="Dutta B."/>
        </authorList>
    </citation>
    <scope>NUCLEOTIDE SEQUENCE [LARGE SCALE GENOMIC DNA]</scope>
    <source>
        <strain evidence="3 6">BD 382</strain>
    </source>
</reference>
<evidence type="ECO:0000256" key="2">
    <source>
        <dbReference type="ARBA" id="ARBA00023163"/>
    </source>
</evidence>
<organism evidence="4 5">
    <name type="scientific">Pantoea allii</name>
    <dbReference type="NCBI Taxonomy" id="574096"/>
    <lineage>
        <taxon>Bacteria</taxon>
        <taxon>Pseudomonadati</taxon>
        <taxon>Pseudomonadota</taxon>
        <taxon>Gammaproteobacteria</taxon>
        <taxon>Enterobacterales</taxon>
        <taxon>Erwiniaceae</taxon>
        <taxon>Pantoea</taxon>
    </lineage>
</organism>
<dbReference type="OrthoDB" id="6545305at2"/>
<dbReference type="GeneID" id="99735792"/>
<gene>
    <name evidence="4" type="ORF">C7431_10638</name>
    <name evidence="3" type="ORF">KYI95_22220</name>
</gene>